<organism evidence="8 9">
    <name type="scientific">Corynebacterium marinum</name>
    <dbReference type="NCBI Taxonomy" id="349751"/>
    <lineage>
        <taxon>Bacteria</taxon>
        <taxon>Bacillati</taxon>
        <taxon>Actinomycetota</taxon>
        <taxon>Actinomycetes</taxon>
        <taxon>Mycobacteriales</taxon>
        <taxon>Corynebacteriaceae</taxon>
        <taxon>Corynebacterium</taxon>
    </lineage>
</organism>
<sequence length="79" mass="8554">MKSANPSITRTRQKFTDLSLPAKVGVVAGVAAEVSAKIAAWVDLYRRPADKVRGPKWAWVAAQLINGVGPAAYWSFGRK</sequence>
<keyword evidence="5 6" id="KW-0472">Membrane</keyword>
<comment type="subcellular location">
    <subcellularLocation>
        <location evidence="1">Cell membrane</location>
        <topology evidence="1">Multi-pass membrane protein</topology>
    </subcellularLocation>
</comment>
<evidence type="ECO:0000256" key="3">
    <source>
        <dbReference type="ARBA" id="ARBA00022692"/>
    </source>
</evidence>
<dbReference type="AlphaFoldDB" id="A0A847H8W7"/>
<feature type="domain" description="Cardiolipin synthase N-terminal" evidence="7">
    <location>
        <begin position="38"/>
        <end position="78"/>
    </location>
</feature>
<keyword evidence="4 6" id="KW-1133">Transmembrane helix</keyword>
<dbReference type="EMBL" id="JAAYYP010000007">
    <property type="protein sequence ID" value="NLF89774.1"/>
    <property type="molecule type" value="Genomic_DNA"/>
</dbReference>
<evidence type="ECO:0000256" key="6">
    <source>
        <dbReference type="SAM" id="Phobius"/>
    </source>
</evidence>
<dbReference type="GO" id="GO:0005886">
    <property type="term" value="C:plasma membrane"/>
    <property type="evidence" value="ECO:0007669"/>
    <property type="project" value="UniProtKB-SubCell"/>
</dbReference>
<evidence type="ECO:0000259" key="7">
    <source>
        <dbReference type="Pfam" id="PF13396"/>
    </source>
</evidence>
<comment type="caution">
    <text evidence="8">The sequence shown here is derived from an EMBL/GenBank/DDBJ whole genome shotgun (WGS) entry which is preliminary data.</text>
</comment>
<evidence type="ECO:0000256" key="4">
    <source>
        <dbReference type="ARBA" id="ARBA00022989"/>
    </source>
</evidence>
<protein>
    <submittedName>
        <fullName evidence="8">PLDc_N domain-containing protein</fullName>
    </submittedName>
</protein>
<dbReference type="InterPro" id="IPR027379">
    <property type="entry name" value="CLS_N"/>
</dbReference>
<feature type="transmembrane region" description="Helical" evidence="6">
    <location>
        <begin position="20"/>
        <end position="42"/>
    </location>
</feature>
<keyword evidence="2" id="KW-1003">Cell membrane</keyword>
<proteinExistence type="predicted"/>
<name>A0A847H8W7_9CORY</name>
<dbReference type="Proteomes" id="UP000523614">
    <property type="component" value="Unassembled WGS sequence"/>
</dbReference>
<evidence type="ECO:0000313" key="8">
    <source>
        <dbReference type="EMBL" id="NLF89774.1"/>
    </source>
</evidence>
<gene>
    <name evidence="8" type="ORF">GX570_00265</name>
</gene>
<dbReference type="Pfam" id="PF13396">
    <property type="entry name" value="PLDc_N"/>
    <property type="match status" value="1"/>
</dbReference>
<feature type="transmembrane region" description="Helical" evidence="6">
    <location>
        <begin position="57"/>
        <end position="76"/>
    </location>
</feature>
<evidence type="ECO:0000256" key="5">
    <source>
        <dbReference type="ARBA" id="ARBA00023136"/>
    </source>
</evidence>
<keyword evidence="3 6" id="KW-0812">Transmembrane</keyword>
<reference evidence="8 9" key="1">
    <citation type="journal article" date="2020" name="Biotechnol. Biofuels">
        <title>New insights from the biogas microbiome by comprehensive genome-resolved metagenomics of nearly 1600 species originating from multiple anaerobic digesters.</title>
        <authorList>
            <person name="Campanaro S."/>
            <person name="Treu L."/>
            <person name="Rodriguez-R L.M."/>
            <person name="Kovalovszki A."/>
            <person name="Ziels R.M."/>
            <person name="Maus I."/>
            <person name="Zhu X."/>
            <person name="Kougias P.G."/>
            <person name="Basile A."/>
            <person name="Luo G."/>
            <person name="Schluter A."/>
            <person name="Konstantinidis K.T."/>
            <person name="Angelidaki I."/>
        </authorList>
    </citation>
    <scope>NUCLEOTIDE SEQUENCE [LARGE SCALE GENOMIC DNA]</scope>
    <source>
        <strain evidence="8">AS06rmzACSIP_235</strain>
    </source>
</reference>
<evidence type="ECO:0000313" key="9">
    <source>
        <dbReference type="Proteomes" id="UP000523614"/>
    </source>
</evidence>
<evidence type="ECO:0000256" key="1">
    <source>
        <dbReference type="ARBA" id="ARBA00004651"/>
    </source>
</evidence>
<accession>A0A847H8W7</accession>
<evidence type="ECO:0000256" key="2">
    <source>
        <dbReference type="ARBA" id="ARBA00022475"/>
    </source>
</evidence>